<accession>A0A370TE09</accession>
<proteinExistence type="predicted"/>
<evidence type="ECO:0000313" key="3">
    <source>
        <dbReference type="Proteomes" id="UP000254866"/>
    </source>
</evidence>
<reference evidence="2 3" key="1">
    <citation type="journal article" date="2018" name="IMA Fungus">
        <title>IMA Genome-F 9: Draft genome sequence of Annulohypoxylon stygium, Aspergillus mulundensis, Berkeleyomyces basicola (syn. Thielaviopsis basicola), Ceratocystis smalleyi, two Cercospora beticola strains, Coleophoma cylindrospora, Fusarium fracticaudum, Phialophora cf. hyalina, and Morchella septimelata.</title>
        <authorList>
            <person name="Wingfield B.D."/>
            <person name="Bills G.F."/>
            <person name="Dong Y."/>
            <person name="Huang W."/>
            <person name="Nel W.J."/>
            <person name="Swalarsk-Parry B.S."/>
            <person name="Vaghefi N."/>
            <person name="Wilken P.M."/>
            <person name="An Z."/>
            <person name="de Beer Z.W."/>
            <person name="De Vos L."/>
            <person name="Chen L."/>
            <person name="Duong T.A."/>
            <person name="Gao Y."/>
            <person name="Hammerbacher A."/>
            <person name="Kikkert J.R."/>
            <person name="Li Y."/>
            <person name="Li H."/>
            <person name="Li K."/>
            <person name="Li Q."/>
            <person name="Liu X."/>
            <person name="Ma X."/>
            <person name="Naidoo K."/>
            <person name="Pethybridge S.J."/>
            <person name="Sun J."/>
            <person name="Steenkamp E.T."/>
            <person name="van der Nest M.A."/>
            <person name="van Wyk S."/>
            <person name="Wingfield M.J."/>
            <person name="Xiong C."/>
            <person name="Yue Q."/>
            <person name="Zhang X."/>
        </authorList>
    </citation>
    <scope>NUCLEOTIDE SEQUENCE [LARGE SCALE GENOMIC DNA]</scope>
    <source>
        <strain evidence="2 3">BP 5553</strain>
    </source>
</reference>
<name>A0A370TE09_9HELO</name>
<gene>
    <name evidence="2" type="ORF">BP5553_09133</name>
</gene>
<organism evidence="2 3">
    <name type="scientific">Venustampulla echinocandica</name>
    <dbReference type="NCBI Taxonomy" id="2656787"/>
    <lineage>
        <taxon>Eukaryota</taxon>
        <taxon>Fungi</taxon>
        <taxon>Dikarya</taxon>
        <taxon>Ascomycota</taxon>
        <taxon>Pezizomycotina</taxon>
        <taxon>Leotiomycetes</taxon>
        <taxon>Helotiales</taxon>
        <taxon>Pleuroascaceae</taxon>
        <taxon>Venustampulla</taxon>
    </lineage>
</organism>
<dbReference type="RefSeq" id="XP_031866399.1">
    <property type="nucleotide sequence ID" value="XM_032017756.1"/>
</dbReference>
<dbReference type="EMBL" id="NPIC01000010">
    <property type="protein sequence ID" value="RDL32677.1"/>
    <property type="molecule type" value="Genomic_DNA"/>
</dbReference>
<evidence type="ECO:0000256" key="1">
    <source>
        <dbReference type="SAM" id="MobiDB-lite"/>
    </source>
</evidence>
<protein>
    <submittedName>
        <fullName evidence="2">Uncharacterized protein</fullName>
    </submittedName>
</protein>
<dbReference type="GeneID" id="43601982"/>
<feature type="compositionally biased region" description="Acidic residues" evidence="1">
    <location>
        <begin position="51"/>
        <end position="68"/>
    </location>
</feature>
<feature type="compositionally biased region" description="Basic and acidic residues" evidence="1">
    <location>
        <begin position="69"/>
        <end position="78"/>
    </location>
</feature>
<dbReference type="Proteomes" id="UP000254866">
    <property type="component" value="Unassembled WGS sequence"/>
</dbReference>
<dbReference type="AlphaFoldDB" id="A0A370TE09"/>
<sequence length="78" mass="8527">MTNPQAIARVTNSTLKMRANARDTKLAHDSQDESADFAESIGVNSFIDDSSQVDDENGEGSSSDEESERGDFLENICR</sequence>
<feature type="compositionally biased region" description="Basic and acidic residues" evidence="1">
    <location>
        <begin position="21"/>
        <end position="31"/>
    </location>
</feature>
<keyword evidence="3" id="KW-1185">Reference proteome</keyword>
<comment type="caution">
    <text evidence="2">The sequence shown here is derived from an EMBL/GenBank/DDBJ whole genome shotgun (WGS) entry which is preliminary data.</text>
</comment>
<feature type="region of interest" description="Disordered" evidence="1">
    <location>
        <begin position="21"/>
        <end position="78"/>
    </location>
</feature>
<evidence type="ECO:0000313" key="2">
    <source>
        <dbReference type="EMBL" id="RDL32677.1"/>
    </source>
</evidence>